<sequence>MISPAMVFSGIPIYVSEHLPKTKTIRWQTERKWSHWKNAPALRYRQRAKEVACDTMIMLGGRAFVSPEALAKIQSQLGRAEQ</sequence>
<evidence type="ECO:0000313" key="1">
    <source>
        <dbReference type="EMBL" id="BAW24325.1"/>
    </source>
</evidence>
<dbReference type="RefSeq" id="WP_096426485.1">
    <property type="nucleotide sequence ID" value="NZ_AP015029.1"/>
</dbReference>
<protein>
    <submittedName>
        <fullName evidence="1">Uncharacterized protein</fullName>
    </submittedName>
</protein>
<dbReference type="EMBL" id="AP015029">
    <property type="protein sequence ID" value="BAW24325.1"/>
    <property type="molecule type" value="Genomic_DNA"/>
</dbReference>
<proteinExistence type="predicted"/>
<accession>A0A1L7NFT6</accession>
<organism evidence="1 2">
    <name type="scientific">Pseudomonas putida</name>
    <name type="common">Arthrobacter siderocapsulatus</name>
    <dbReference type="NCBI Taxonomy" id="303"/>
    <lineage>
        <taxon>Bacteria</taxon>
        <taxon>Pseudomonadati</taxon>
        <taxon>Pseudomonadota</taxon>
        <taxon>Gammaproteobacteria</taxon>
        <taxon>Pseudomonadales</taxon>
        <taxon>Pseudomonadaceae</taxon>
        <taxon>Pseudomonas</taxon>
    </lineage>
</organism>
<evidence type="ECO:0000313" key="2">
    <source>
        <dbReference type="Proteomes" id="UP000218731"/>
    </source>
</evidence>
<gene>
    <name evidence="1" type="ORF">KF715C_ch37520</name>
</gene>
<dbReference type="AlphaFoldDB" id="A0A1L7NFT6"/>
<dbReference type="Proteomes" id="UP000218731">
    <property type="component" value="Chromosome 1"/>
</dbReference>
<name>A0A1L7NFT6_PSEPU</name>
<reference evidence="1 2" key="1">
    <citation type="submission" date="2015-11" db="EMBL/GenBank/DDBJ databases">
        <title>Complete genome sequencing of a biphenyl-degrading bacterium, Pseudomonas putida KF715 (=NBRC110667).</title>
        <authorList>
            <person name="Suenaga H."/>
            <person name="Fujihara N."/>
            <person name="Watanabe T."/>
            <person name="Hirose J."/>
            <person name="Kimura N."/>
            <person name="Yamazoe A."/>
            <person name="Hosoyama A."/>
            <person name="Shimodaira J."/>
            <person name="Furukawa K."/>
        </authorList>
    </citation>
    <scope>NUCLEOTIDE SEQUENCE [LARGE SCALE GENOMIC DNA]</scope>
    <source>
        <strain evidence="1 2">KF715</strain>
    </source>
</reference>